<dbReference type="Pfam" id="PF05425">
    <property type="entry name" value="CopD"/>
    <property type="match status" value="1"/>
</dbReference>
<reference evidence="9 10" key="1">
    <citation type="submission" date="2020-10" db="EMBL/GenBank/DDBJ databases">
        <title>Sequencing the genomes of 1000 actinobacteria strains.</title>
        <authorList>
            <person name="Klenk H.-P."/>
        </authorList>
    </citation>
    <scope>NUCLEOTIDE SEQUENCE [LARGE SCALE GENOMIC DNA]</scope>
    <source>
        <strain evidence="9 10">DSM 15666</strain>
    </source>
</reference>
<dbReference type="PANTHER" id="PTHR34820:SF4">
    <property type="entry name" value="INNER MEMBRANE PROTEIN YEBZ"/>
    <property type="match status" value="1"/>
</dbReference>
<evidence type="ECO:0000256" key="6">
    <source>
        <dbReference type="SAM" id="MobiDB-lite"/>
    </source>
</evidence>
<feature type="transmembrane region" description="Helical" evidence="7">
    <location>
        <begin position="292"/>
        <end position="313"/>
    </location>
</feature>
<feature type="transmembrane region" description="Helical" evidence="7">
    <location>
        <begin position="540"/>
        <end position="561"/>
    </location>
</feature>
<dbReference type="PANTHER" id="PTHR34820">
    <property type="entry name" value="INNER MEMBRANE PROTEIN YEBZ"/>
    <property type="match status" value="1"/>
</dbReference>
<keyword evidence="10" id="KW-1185">Reference proteome</keyword>
<name>A0ABR9JFP7_9MICC</name>
<feature type="transmembrane region" description="Helical" evidence="7">
    <location>
        <begin position="499"/>
        <end position="519"/>
    </location>
</feature>
<evidence type="ECO:0000259" key="8">
    <source>
        <dbReference type="Pfam" id="PF05425"/>
    </source>
</evidence>
<feature type="transmembrane region" description="Helical" evidence="7">
    <location>
        <begin position="237"/>
        <end position="257"/>
    </location>
</feature>
<dbReference type="InterPro" id="IPR008457">
    <property type="entry name" value="Cu-R_CopD_dom"/>
</dbReference>
<feature type="transmembrane region" description="Helical" evidence="7">
    <location>
        <begin position="203"/>
        <end position="225"/>
    </location>
</feature>
<sequence length="721" mass="77525">MSTSTRGPAAGARDSSPRREQRPAALWRAPVPLTVAAILAGLVALIISGVLTGVGEAGELSDSGALTRWGLPVARFIHHLSMATALAAVILAAVAVPARRGPRQRRKVERAEGGTGPAGEHPIFTRILQIAGIAGVLWTVAAVAVLVLTFSDISGLQLSASDSFAAGFFGYVQSIATGQAWTAVVIIAALFTTLVTAVRAPAGLFFIVILGLTAILPMALVGHSASGDDHYAAVNSLGLHLLGVVVWVGGLVVLALLSPALGRQAAAPNGRTSQAGTEDPTDDLTETLLRRYSVLAGLALLTVAASGVINASLRIESLDQLVSTQYGLMLSAKLLATLGLALIGWMHRSWIIPRLSSRTRPAGLLFQLILVEVTLMSAVIGISTILGRTAPPVSEELPPDASPARTLTGYDLPPEPEGALWFTLWRPDWLWVAVVTFLAAWYVLAMVRMRRRGDSWPLLRAASWLLGLAVLLWVTSGGPAVYGMVLFSGHMIQHMTLTMVAPIFLVMGSPVTLALRSLPARTDGTRGPREWILWLVHSRFSRFITHPIVAAVNFAGSLLIFYYTPVFGLVLNHHVGHELMIFHFLATGYIFALVLIGADPLPQRPAHPMRLIILLATMVFHAFLAVALTSSDQLIEAAWFGNIGHDWGFTALEDQRRGGELMWALGEIPAILMSFAAGVIWSKDDKRETKRLDREADRTGDAELHDYNDMFAQMAERDQPR</sequence>
<feature type="transmembrane region" description="Helical" evidence="7">
    <location>
        <begin position="661"/>
        <end position="681"/>
    </location>
</feature>
<protein>
    <submittedName>
        <fullName evidence="9">Copper resistance protein D</fullName>
    </submittedName>
</protein>
<proteinExistence type="predicted"/>
<evidence type="ECO:0000256" key="1">
    <source>
        <dbReference type="ARBA" id="ARBA00004651"/>
    </source>
</evidence>
<feature type="transmembrane region" description="Helical" evidence="7">
    <location>
        <begin position="429"/>
        <end position="449"/>
    </location>
</feature>
<feature type="transmembrane region" description="Helical" evidence="7">
    <location>
        <begin position="25"/>
        <end position="51"/>
    </location>
</feature>
<evidence type="ECO:0000313" key="9">
    <source>
        <dbReference type="EMBL" id="MBE1524763.1"/>
    </source>
</evidence>
<dbReference type="Pfam" id="PF09678">
    <property type="entry name" value="Caa3_CtaG"/>
    <property type="match status" value="1"/>
</dbReference>
<dbReference type="InterPro" id="IPR032694">
    <property type="entry name" value="CopC/D"/>
</dbReference>
<evidence type="ECO:0000256" key="2">
    <source>
        <dbReference type="ARBA" id="ARBA00022475"/>
    </source>
</evidence>
<comment type="subcellular location">
    <subcellularLocation>
        <location evidence="1">Cell membrane</location>
        <topology evidence="1">Multi-pass membrane protein</topology>
    </subcellularLocation>
</comment>
<keyword evidence="2" id="KW-1003">Cell membrane</keyword>
<evidence type="ECO:0000256" key="7">
    <source>
        <dbReference type="SAM" id="Phobius"/>
    </source>
</evidence>
<feature type="transmembrane region" description="Helical" evidence="7">
    <location>
        <begin position="611"/>
        <end position="630"/>
    </location>
</feature>
<feature type="transmembrane region" description="Helical" evidence="7">
    <location>
        <begin position="364"/>
        <end position="386"/>
    </location>
</feature>
<keyword evidence="3 7" id="KW-0812">Transmembrane</keyword>
<feature type="region of interest" description="Disordered" evidence="6">
    <location>
        <begin position="1"/>
        <end position="23"/>
    </location>
</feature>
<dbReference type="EMBL" id="JADBED010000001">
    <property type="protein sequence ID" value="MBE1524763.1"/>
    <property type="molecule type" value="Genomic_DNA"/>
</dbReference>
<dbReference type="InterPro" id="IPR019108">
    <property type="entry name" value="Caa3_assmbl_CtaG-rel"/>
</dbReference>
<feature type="domain" description="Copper resistance protein D" evidence="8">
    <location>
        <begin position="288"/>
        <end position="385"/>
    </location>
</feature>
<dbReference type="Proteomes" id="UP000643525">
    <property type="component" value="Unassembled WGS sequence"/>
</dbReference>
<gene>
    <name evidence="9" type="ORF">H4W27_001881</name>
</gene>
<comment type="caution">
    <text evidence="9">The sequence shown here is derived from an EMBL/GenBank/DDBJ whole genome shotgun (WGS) entry which is preliminary data.</text>
</comment>
<dbReference type="RefSeq" id="WP_318782272.1">
    <property type="nucleotide sequence ID" value="NZ_BAAALJ010000003.1"/>
</dbReference>
<feature type="transmembrane region" description="Helical" evidence="7">
    <location>
        <begin position="581"/>
        <end position="599"/>
    </location>
</feature>
<feature type="transmembrane region" description="Helical" evidence="7">
    <location>
        <begin position="76"/>
        <end position="98"/>
    </location>
</feature>
<feature type="transmembrane region" description="Helical" evidence="7">
    <location>
        <begin position="461"/>
        <end position="487"/>
    </location>
</feature>
<keyword evidence="5 7" id="KW-0472">Membrane</keyword>
<feature type="transmembrane region" description="Helical" evidence="7">
    <location>
        <begin position="168"/>
        <end position="191"/>
    </location>
</feature>
<evidence type="ECO:0000313" key="10">
    <source>
        <dbReference type="Proteomes" id="UP000643525"/>
    </source>
</evidence>
<evidence type="ECO:0000256" key="5">
    <source>
        <dbReference type="ARBA" id="ARBA00023136"/>
    </source>
</evidence>
<keyword evidence="4 7" id="KW-1133">Transmembrane helix</keyword>
<accession>A0ABR9JFP7</accession>
<feature type="transmembrane region" description="Helical" evidence="7">
    <location>
        <begin position="325"/>
        <end position="343"/>
    </location>
</feature>
<organism evidence="9 10">
    <name type="scientific">Nesterenkonia lutea</name>
    <dbReference type="NCBI Taxonomy" id="272919"/>
    <lineage>
        <taxon>Bacteria</taxon>
        <taxon>Bacillati</taxon>
        <taxon>Actinomycetota</taxon>
        <taxon>Actinomycetes</taxon>
        <taxon>Micrococcales</taxon>
        <taxon>Micrococcaceae</taxon>
        <taxon>Nesterenkonia</taxon>
    </lineage>
</organism>
<feature type="transmembrane region" description="Helical" evidence="7">
    <location>
        <begin position="127"/>
        <end position="148"/>
    </location>
</feature>
<evidence type="ECO:0000256" key="3">
    <source>
        <dbReference type="ARBA" id="ARBA00022692"/>
    </source>
</evidence>
<evidence type="ECO:0000256" key="4">
    <source>
        <dbReference type="ARBA" id="ARBA00022989"/>
    </source>
</evidence>